<dbReference type="AlphaFoldDB" id="A0AAD2E926"/>
<dbReference type="EMBL" id="OU503054">
    <property type="protein sequence ID" value="CAI9783342.1"/>
    <property type="molecule type" value="Genomic_DNA"/>
</dbReference>
<protein>
    <submittedName>
        <fullName evidence="1">Uncharacterized protein</fullName>
    </submittedName>
</protein>
<name>A0AAD2E926_9LAMI</name>
<evidence type="ECO:0000313" key="2">
    <source>
        <dbReference type="Proteomes" id="UP000834106"/>
    </source>
</evidence>
<gene>
    <name evidence="1" type="ORF">FPE_LOCUS30772</name>
</gene>
<accession>A0AAD2E926</accession>
<evidence type="ECO:0000313" key="1">
    <source>
        <dbReference type="EMBL" id="CAI9783342.1"/>
    </source>
</evidence>
<reference evidence="1" key="1">
    <citation type="submission" date="2023-05" db="EMBL/GenBank/DDBJ databases">
        <authorList>
            <person name="Huff M."/>
        </authorList>
    </citation>
    <scope>NUCLEOTIDE SEQUENCE</scope>
</reference>
<organism evidence="1 2">
    <name type="scientific">Fraxinus pennsylvanica</name>
    <dbReference type="NCBI Taxonomy" id="56036"/>
    <lineage>
        <taxon>Eukaryota</taxon>
        <taxon>Viridiplantae</taxon>
        <taxon>Streptophyta</taxon>
        <taxon>Embryophyta</taxon>
        <taxon>Tracheophyta</taxon>
        <taxon>Spermatophyta</taxon>
        <taxon>Magnoliopsida</taxon>
        <taxon>eudicotyledons</taxon>
        <taxon>Gunneridae</taxon>
        <taxon>Pentapetalae</taxon>
        <taxon>asterids</taxon>
        <taxon>lamiids</taxon>
        <taxon>Lamiales</taxon>
        <taxon>Oleaceae</taxon>
        <taxon>Oleeae</taxon>
        <taxon>Fraxinus</taxon>
    </lineage>
</organism>
<sequence>MFLFSDDSVKISAWFSDGKVRTIEANAVSNDCQSSPTIYNSGFLSSSEVTESIENFMTLMNGSQNLIMRRLSFVGKMTVPYPITTKTLTVTSRTSNFTSVNSPSGHLYLTT</sequence>
<keyword evidence="2" id="KW-1185">Reference proteome</keyword>
<dbReference type="Proteomes" id="UP000834106">
    <property type="component" value="Chromosome 19"/>
</dbReference>
<proteinExistence type="predicted"/>